<dbReference type="Proteomes" id="UP001283361">
    <property type="component" value="Unassembled WGS sequence"/>
</dbReference>
<dbReference type="EMBL" id="JAWDGP010002239">
    <property type="protein sequence ID" value="KAK3784492.1"/>
    <property type="molecule type" value="Genomic_DNA"/>
</dbReference>
<organism evidence="1 2">
    <name type="scientific">Elysia crispata</name>
    <name type="common">lettuce slug</name>
    <dbReference type="NCBI Taxonomy" id="231223"/>
    <lineage>
        <taxon>Eukaryota</taxon>
        <taxon>Metazoa</taxon>
        <taxon>Spiralia</taxon>
        <taxon>Lophotrochozoa</taxon>
        <taxon>Mollusca</taxon>
        <taxon>Gastropoda</taxon>
        <taxon>Heterobranchia</taxon>
        <taxon>Euthyneura</taxon>
        <taxon>Panpulmonata</taxon>
        <taxon>Sacoglossa</taxon>
        <taxon>Placobranchoidea</taxon>
        <taxon>Plakobranchidae</taxon>
        <taxon>Elysia</taxon>
    </lineage>
</organism>
<sequence length="69" mass="7729">MTDLVAWANRLEFHACSRAGSINNGFSKFGMIQPLRMLRPKPVQAQSVVKPVQTRALPEPFSPRSMECV</sequence>
<keyword evidence="2" id="KW-1185">Reference proteome</keyword>
<comment type="caution">
    <text evidence="1">The sequence shown here is derived from an EMBL/GenBank/DDBJ whole genome shotgun (WGS) entry which is preliminary data.</text>
</comment>
<evidence type="ECO:0000313" key="1">
    <source>
        <dbReference type="EMBL" id="KAK3784492.1"/>
    </source>
</evidence>
<name>A0AAE1ABF2_9GAST</name>
<protein>
    <submittedName>
        <fullName evidence="1">Uncharacterized protein</fullName>
    </submittedName>
</protein>
<accession>A0AAE1ABF2</accession>
<proteinExistence type="predicted"/>
<evidence type="ECO:0000313" key="2">
    <source>
        <dbReference type="Proteomes" id="UP001283361"/>
    </source>
</evidence>
<gene>
    <name evidence="1" type="ORF">RRG08_004675</name>
</gene>
<dbReference type="AlphaFoldDB" id="A0AAE1ABF2"/>
<reference evidence="1" key="1">
    <citation type="journal article" date="2023" name="G3 (Bethesda)">
        <title>A reference genome for the long-term kleptoplast-retaining sea slug Elysia crispata morphotype clarki.</title>
        <authorList>
            <person name="Eastman K.E."/>
            <person name="Pendleton A.L."/>
            <person name="Shaikh M.A."/>
            <person name="Suttiyut T."/>
            <person name="Ogas R."/>
            <person name="Tomko P."/>
            <person name="Gavelis G."/>
            <person name="Widhalm J.R."/>
            <person name="Wisecaver J.H."/>
        </authorList>
    </citation>
    <scope>NUCLEOTIDE SEQUENCE</scope>
    <source>
        <strain evidence="1">ECLA1</strain>
    </source>
</reference>